<dbReference type="InterPro" id="IPR052716">
    <property type="entry name" value="MOSC_domain"/>
</dbReference>
<accession>A0A914D088</accession>
<dbReference type="SUPFAM" id="SSF50800">
    <property type="entry name" value="PK beta-barrel domain-like"/>
    <property type="match status" value="1"/>
</dbReference>
<feature type="domain" description="MOSC" evidence="1">
    <location>
        <begin position="69"/>
        <end position="242"/>
    </location>
</feature>
<dbReference type="InterPro" id="IPR011037">
    <property type="entry name" value="Pyrv_Knase-like_insert_dom_sf"/>
</dbReference>
<protein>
    <submittedName>
        <fullName evidence="3">MOSC domain-containing protein</fullName>
    </submittedName>
</protein>
<evidence type="ECO:0000313" key="3">
    <source>
        <dbReference type="WBParaSite" id="ACRNAN_scaffold1696.g20821.t1"/>
    </source>
</evidence>
<name>A0A914D088_9BILA</name>
<dbReference type="Pfam" id="PF03473">
    <property type="entry name" value="MOSC"/>
    <property type="match status" value="1"/>
</dbReference>
<dbReference type="PROSITE" id="PS51340">
    <property type="entry name" value="MOSC"/>
    <property type="match status" value="1"/>
</dbReference>
<dbReference type="SUPFAM" id="SSF141673">
    <property type="entry name" value="MOSC N-terminal domain-like"/>
    <property type="match status" value="1"/>
</dbReference>
<evidence type="ECO:0000259" key="1">
    <source>
        <dbReference type="PROSITE" id="PS51340"/>
    </source>
</evidence>
<sequence length="248" mass="28743">MVLIEADIKDDILTVSVPDRQSISVDLKKIVQNNQIRRAMLHDQLKTDGYDCGDEIGNLIAEFLGLQKKRNLRLLYFRDELYTERDLPSSPRYWHNPVPMITDKAAYQDLSAYMVCNQGSVDELNKWLSAENPPTSIEARNFRPTILVEGVQAWDEDRWLDVRIGEAEFVCYRPCTRCILTTVHLDDGEFDSNMQPLKKLRELRLAPEGKMRDRFQNNPIFGVNMALKKPGRIRVGDEVLIRYKPTPF</sequence>
<dbReference type="Proteomes" id="UP000887540">
    <property type="component" value="Unplaced"/>
</dbReference>
<dbReference type="GO" id="GO:0030151">
    <property type="term" value="F:molybdenum ion binding"/>
    <property type="evidence" value="ECO:0007669"/>
    <property type="project" value="InterPro"/>
</dbReference>
<organism evidence="2 3">
    <name type="scientific">Acrobeloides nanus</name>
    <dbReference type="NCBI Taxonomy" id="290746"/>
    <lineage>
        <taxon>Eukaryota</taxon>
        <taxon>Metazoa</taxon>
        <taxon>Ecdysozoa</taxon>
        <taxon>Nematoda</taxon>
        <taxon>Chromadorea</taxon>
        <taxon>Rhabditida</taxon>
        <taxon>Tylenchina</taxon>
        <taxon>Cephalobomorpha</taxon>
        <taxon>Cephaloboidea</taxon>
        <taxon>Cephalobidae</taxon>
        <taxon>Acrobeloides</taxon>
    </lineage>
</organism>
<dbReference type="PANTHER" id="PTHR36930:SF1">
    <property type="entry name" value="MOSC DOMAIN-CONTAINING PROTEIN"/>
    <property type="match status" value="1"/>
</dbReference>
<dbReference type="InterPro" id="IPR005303">
    <property type="entry name" value="MOCOS_middle"/>
</dbReference>
<keyword evidence="2" id="KW-1185">Reference proteome</keyword>
<evidence type="ECO:0000313" key="2">
    <source>
        <dbReference type="Proteomes" id="UP000887540"/>
    </source>
</evidence>
<dbReference type="GO" id="GO:0030170">
    <property type="term" value="F:pyridoxal phosphate binding"/>
    <property type="evidence" value="ECO:0007669"/>
    <property type="project" value="InterPro"/>
</dbReference>
<dbReference type="Pfam" id="PF03476">
    <property type="entry name" value="MOSC_N"/>
    <property type="match status" value="1"/>
</dbReference>
<dbReference type="PANTHER" id="PTHR36930">
    <property type="entry name" value="METAL-SULFUR CLUSTER BIOSYNTHESIS PROTEINS YUAD-RELATED"/>
    <property type="match status" value="1"/>
</dbReference>
<dbReference type="InterPro" id="IPR005302">
    <property type="entry name" value="MoCF_Sase_C"/>
</dbReference>
<dbReference type="AlphaFoldDB" id="A0A914D088"/>
<proteinExistence type="predicted"/>
<dbReference type="GO" id="GO:0003824">
    <property type="term" value="F:catalytic activity"/>
    <property type="evidence" value="ECO:0007669"/>
    <property type="project" value="InterPro"/>
</dbReference>
<reference evidence="3" key="1">
    <citation type="submission" date="2022-11" db="UniProtKB">
        <authorList>
            <consortium name="WormBaseParasite"/>
        </authorList>
    </citation>
    <scope>IDENTIFICATION</scope>
</reference>
<dbReference type="WBParaSite" id="ACRNAN_scaffold1696.g20821.t1">
    <property type="protein sequence ID" value="ACRNAN_scaffold1696.g20821.t1"/>
    <property type="gene ID" value="ACRNAN_scaffold1696.g20821"/>
</dbReference>